<dbReference type="PANTHER" id="PTHR30290">
    <property type="entry name" value="PERIPLASMIC BINDING COMPONENT OF ABC TRANSPORTER"/>
    <property type="match status" value="1"/>
</dbReference>
<reference evidence="6 7" key="1">
    <citation type="submission" date="2016-02" db="EMBL/GenBank/DDBJ databases">
        <title>Genome sequence of Clostridium colicanis DSM 13634.</title>
        <authorList>
            <person name="Poehlein A."/>
            <person name="Daniel R."/>
        </authorList>
    </citation>
    <scope>NUCLEOTIDE SEQUENCE [LARGE SCALE GENOMIC DNA]</scope>
    <source>
        <strain evidence="6 7">DSM 13634</strain>
    </source>
</reference>
<dbReference type="GO" id="GO:0015833">
    <property type="term" value="P:peptide transport"/>
    <property type="evidence" value="ECO:0007669"/>
    <property type="project" value="TreeGrafter"/>
</dbReference>
<feature type="domain" description="Solute-binding protein family 5" evidence="5">
    <location>
        <begin position="79"/>
        <end position="444"/>
    </location>
</feature>
<comment type="similarity">
    <text evidence="1">Belongs to the bacterial solute-binding protein 5 family.</text>
</comment>
<sequence length="527" mass="61160">MVINKMKKIICVCLSIMMCISCGCVQKKVYSQNQRDYIVYNMESLPDDLLMLSSRSIRQQDLILALFEGLVSVDSEGNIIPALASEWTVSKDKLTYTFKIRENATWSDGSKITAKDFVEFFARILREENNIYAKQLECIFGAKDYADKKIDFNGVAITNKSDEELEIRLNYPCSYFLDIISNPALSLKENFYNLRQWKKEYKKIKYSGPFIIDNIYENGEVSLKKNNKYWDKENVKASKIHIRSEKNAAFALASYKYNNIDILTNVPFREIENINQNEKIVKEFYREGISLNFNLDKNKIASNSNFRKAVKYAINKEEILEELNTVLEKASFYIPSNTKGMNRTEDELDIKKSANDIKDMLYNSEYEGENISLVYCNNNDVNKKIADHIVKSLKDVGIKITAKGYSHQELKEITYNGDYDMFLTNYMGDYDSPYAFLERWISNSSENISQYKNSEFDNNVLRSKVMDNNDEMIKGFKEAEKILMEDVVCIPIGFYKTVLCKKAYINGVEINKRGNIILKKIYAEKLK</sequence>
<dbReference type="PANTHER" id="PTHR30290:SF9">
    <property type="entry name" value="OLIGOPEPTIDE-BINDING PROTEIN APPA"/>
    <property type="match status" value="1"/>
</dbReference>
<dbReference type="Gene3D" id="3.40.190.10">
    <property type="entry name" value="Periplasmic binding protein-like II"/>
    <property type="match status" value="1"/>
</dbReference>
<dbReference type="GO" id="GO:0043190">
    <property type="term" value="C:ATP-binding cassette (ABC) transporter complex"/>
    <property type="evidence" value="ECO:0007669"/>
    <property type="project" value="InterPro"/>
</dbReference>
<dbReference type="Pfam" id="PF00496">
    <property type="entry name" value="SBP_bac_5"/>
    <property type="match status" value="1"/>
</dbReference>
<dbReference type="Gene3D" id="3.10.105.10">
    <property type="entry name" value="Dipeptide-binding Protein, Domain 3"/>
    <property type="match status" value="1"/>
</dbReference>
<dbReference type="AlphaFoldDB" id="A0A151ANV8"/>
<feature type="chain" id="PRO_5039550607" evidence="4">
    <location>
        <begin position="24"/>
        <end position="527"/>
    </location>
</feature>
<comment type="caution">
    <text evidence="6">The sequence shown here is derived from an EMBL/GenBank/DDBJ whole genome shotgun (WGS) entry which is preliminary data.</text>
</comment>
<dbReference type="SUPFAM" id="SSF53850">
    <property type="entry name" value="Periplasmic binding protein-like II"/>
    <property type="match status" value="1"/>
</dbReference>
<dbReference type="STRING" id="1121305.CLCOL_10380"/>
<evidence type="ECO:0000256" key="1">
    <source>
        <dbReference type="ARBA" id="ARBA00005695"/>
    </source>
</evidence>
<accession>A0A151ANV8</accession>
<dbReference type="InterPro" id="IPR030678">
    <property type="entry name" value="Peptide/Ni-bd"/>
</dbReference>
<dbReference type="PROSITE" id="PS51257">
    <property type="entry name" value="PROKAR_LIPOPROTEIN"/>
    <property type="match status" value="1"/>
</dbReference>
<evidence type="ECO:0000313" key="7">
    <source>
        <dbReference type="Proteomes" id="UP000075374"/>
    </source>
</evidence>
<keyword evidence="7" id="KW-1185">Reference proteome</keyword>
<name>A0A151ANV8_9CLOT</name>
<gene>
    <name evidence="6" type="primary">dppE</name>
    <name evidence="6" type="ORF">CLCOL_10380</name>
</gene>
<protein>
    <submittedName>
        <fullName evidence="6">Dipeptide-binding protein DppE</fullName>
    </submittedName>
</protein>
<dbReference type="PATRIC" id="fig|1121305.3.peg.1042"/>
<organism evidence="6 7">
    <name type="scientific">Clostridium colicanis DSM 13634</name>
    <dbReference type="NCBI Taxonomy" id="1121305"/>
    <lineage>
        <taxon>Bacteria</taxon>
        <taxon>Bacillati</taxon>
        <taxon>Bacillota</taxon>
        <taxon>Clostridia</taxon>
        <taxon>Eubacteriales</taxon>
        <taxon>Clostridiaceae</taxon>
        <taxon>Clostridium</taxon>
    </lineage>
</organism>
<dbReference type="InterPro" id="IPR000914">
    <property type="entry name" value="SBP_5_dom"/>
</dbReference>
<dbReference type="GO" id="GO:0042597">
    <property type="term" value="C:periplasmic space"/>
    <property type="evidence" value="ECO:0007669"/>
    <property type="project" value="UniProtKB-ARBA"/>
</dbReference>
<feature type="signal peptide" evidence="4">
    <location>
        <begin position="1"/>
        <end position="23"/>
    </location>
</feature>
<dbReference type="Gene3D" id="3.90.76.10">
    <property type="entry name" value="Dipeptide-binding Protein, Domain 1"/>
    <property type="match status" value="1"/>
</dbReference>
<dbReference type="EMBL" id="LTBB01000004">
    <property type="protein sequence ID" value="KYH29295.1"/>
    <property type="molecule type" value="Genomic_DNA"/>
</dbReference>
<evidence type="ECO:0000313" key="6">
    <source>
        <dbReference type="EMBL" id="KYH29295.1"/>
    </source>
</evidence>
<keyword evidence="2" id="KW-0813">Transport</keyword>
<evidence type="ECO:0000256" key="4">
    <source>
        <dbReference type="SAM" id="SignalP"/>
    </source>
</evidence>
<evidence type="ECO:0000256" key="3">
    <source>
        <dbReference type="ARBA" id="ARBA00022729"/>
    </source>
</evidence>
<dbReference type="Proteomes" id="UP000075374">
    <property type="component" value="Unassembled WGS sequence"/>
</dbReference>
<evidence type="ECO:0000259" key="5">
    <source>
        <dbReference type="Pfam" id="PF00496"/>
    </source>
</evidence>
<dbReference type="PIRSF" id="PIRSF002741">
    <property type="entry name" value="MppA"/>
    <property type="match status" value="1"/>
</dbReference>
<evidence type="ECO:0000256" key="2">
    <source>
        <dbReference type="ARBA" id="ARBA00022448"/>
    </source>
</evidence>
<dbReference type="CDD" id="cd08504">
    <property type="entry name" value="PBP2_OppA"/>
    <property type="match status" value="1"/>
</dbReference>
<dbReference type="GO" id="GO:1904680">
    <property type="term" value="F:peptide transmembrane transporter activity"/>
    <property type="evidence" value="ECO:0007669"/>
    <property type="project" value="TreeGrafter"/>
</dbReference>
<keyword evidence="3 4" id="KW-0732">Signal</keyword>
<dbReference type="InterPro" id="IPR039424">
    <property type="entry name" value="SBP_5"/>
</dbReference>
<proteinExistence type="inferred from homology"/>